<comment type="caution">
    <text evidence="1">The sequence shown here is derived from an EMBL/GenBank/DDBJ whole genome shotgun (WGS) entry which is preliminary data.</text>
</comment>
<dbReference type="EMBL" id="ASQP01000163">
    <property type="protein sequence ID" value="OMI39365.1"/>
    <property type="molecule type" value="Genomic_DNA"/>
</dbReference>
<evidence type="ECO:0000313" key="1">
    <source>
        <dbReference type="EMBL" id="OMI39365.1"/>
    </source>
</evidence>
<accession>A0A1R1SM20</accession>
<dbReference type="InterPro" id="IPR028961">
    <property type="entry name" value="Imm21"/>
</dbReference>
<dbReference type="Pfam" id="PF15589">
    <property type="entry name" value="Imm21"/>
    <property type="match status" value="1"/>
</dbReference>
<name>A0A1R1SM20_9ACTN</name>
<organism evidence="1 2">
    <name type="scientific">Streptomyces sparsogenes DSM 40356</name>
    <dbReference type="NCBI Taxonomy" id="1331668"/>
    <lineage>
        <taxon>Bacteria</taxon>
        <taxon>Bacillati</taxon>
        <taxon>Actinomycetota</taxon>
        <taxon>Actinomycetes</taxon>
        <taxon>Kitasatosporales</taxon>
        <taxon>Streptomycetaceae</taxon>
        <taxon>Streptomyces</taxon>
    </lineage>
</organism>
<gene>
    <name evidence="1" type="ORF">SPAR_11117</name>
</gene>
<proteinExistence type="predicted"/>
<evidence type="ECO:0000313" key="2">
    <source>
        <dbReference type="Proteomes" id="UP000186168"/>
    </source>
</evidence>
<sequence length="133" mass="14148">MSDYLGLVCAGAAATQVEMALVIADEPLPAAYLPDIQCILQWQYAPSEHTLVSAARSAIAGPLVWQQGPFFEFRDQAVMFDAAASGESLDADEMLTLSLPPGRYQCLTAEYSDGGDIAGVLHQFRPVEDGAPG</sequence>
<keyword evidence="2" id="KW-1185">Reference proteome</keyword>
<dbReference type="AlphaFoldDB" id="A0A1R1SM20"/>
<protein>
    <submittedName>
        <fullName evidence="1">Uncharacterized protein</fullName>
    </submittedName>
</protein>
<reference evidence="1 2" key="1">
    <citation type="submission" date="2013-05" db="EMBL/GenBank/DDBJ databases">
        <title>Genome sequence of Streptomyces sparsogenes DSM 40356.</title>
        <authorList>
            <person name="Coyne S."/>
            <person name="Seebeck F.P."/>
        </authorList>
    </citation>
    <scope>NUCLEOTIDE SEQUENCE [LARGE SCALE GENOMIC DNA]</scope>
    <source>
        <strain evidence="1 2">DSM 40356</strain>
    </source>
</reference>
<dbReference type="Proteomes" id="UP000186168">
    <property type="component" value="Unassembled WGS sequence"/>
</dbReference>